<dbReference type="RefSeq" id="WP_085867532.1">
    <property type="nucleotide sequence ID" value="NZ_FWFQ01000005.1"/>
</dbReference>
<name>A0A1Y5RVI3_9RHOB</name>
<dbReference type="Pfam" id="PF00144">
    <property type="entry name" value="Beta-lactamase"/>
    <property type="match status" value="1"/>
</dbReference>
<proteinExistence type="predicted"/>
<reference evidence="3 4" key="1">
    <citation type="submission" date="2017-03" db="EMBL/GenBank/DDBJ databases">
        <authorList>
            <person name="Afonso C.L."/>
            <person name="Miller P.J."/>
            <person name="Scott M.A."/>
            <person name="Spackman E."/>
            <person name="Goraichik I."/>
            <person name="Dimitrov K.M."/>
            <person name="Suarez D.L."/>
            <person name="Swayne D.E."/>
        </authorList>
    </citation>
    <scope>NUCLEOTIDE SEQUENCE [LARGE SCALE GENOMIC DNA]</scope>
    <source>
        <strain evidence="3 4">CECT 7680</strain>
    </source>
</reference>
<dbReference type="SUPFAM" id="SSF56601">
    <property type="entry name" value="beta-lactamase/transpeptidase-like"/>
    <property type="match status" value="1"/>
</dbReference>
<evidence type="ECO:0000256" key="1">
    <source>
        <dbReference type="SAM" id="SignalP"/>
    </source>
</evidence>
<dbReference type="InterPro" id="IPR001466">
    <property type="entry name" value="Beta-lactam-related"/>
</dbReference>
<feature type="chain" id="PRO_5012531644" evidence="1">
    <location>
        <begin position="22"/>
        <end position="431"/>
    </location>
</feature>
<keyword evidence="4" id="KW-1185">Reference proteome</keyword>
<keyword evidence="3" id="KW-0378">Hydrolase</keyword>
<accession>A0A1Y5RVI3</accession>
<dbReference type="OrthoDB" id="9814204at2"/>
<sequence>MIRIFHGVLLVSLVTASAALAEEPVMEGVPPAPETMVTFGNYRVHPFNTWAFRNAGAVLNVQMVPRGGDVADFVDAPDDAIGRMMVTDAEGKERTVDDILAESYTDGFLVLKDNRVLFERYYNGNDRHHQHSWFSVTKSLTSTAAGILVAEGKLDLDASPADYIPELKGSGFERVTIQNVLDHSSSIDFKENYTDPDSDFLRYYGPALNMAYVPGARDAKPGETEIYGVHDFLGKFIRPVEGETPGDVFDYNSANSDVLGWVIARVSGMPYTDFIWQHLWSKLGAEHDAYIAVDRALQGVATGGFNSTLRDAARFGAMILNRGQWNGRQIVPAEWVDASLQLADKDKAKMAANEKYKGTPYIAYKNMWWVFDETKGEYAGIGIHGQVIYINRDAGVVIAMFSSQPQASAAGNIPFWNKMNAVRAIAAALKE</sequence>
<dbReference type="InterPro" id="IPR012338">
    <property type="entry name" value="Beta-lactam/transpept-like"/>
</dbReference>
<dbReference type="InterPro" id="IPR050789">
    <property type="entry name" value="Diverse_Enzym_Activities"/>
</dbReference>
<feature type="domain" description="Beta-lactamase-related" evidence="2">
    <location>
        <begin position="107"/>
        <end position="407"/>
    </location>
</feature>
<dbReference type="EC" id="3.5.1.46" evidence="3"/>
<dbReference type="EMBL" id="FWFQ01000005">
    <property type="protein sequence ID" value="SLN23768.1"/>
    <property type="molecule type" value="Genomic_DNA"/>
</dbReference>
<dbReference type="PANTHER" id="PTHR43283:SF7">
    <property type="entry name" value="BETA-LACTAMASE-RELATED DOMAIN-CONTAINING PROTEIN"/>
    <property type="match status" value="1"/>
</dbReference>
<dbReference type="PANTHER" id="PTHR43283">
    <property type="entry name" value="BETA-LACTAMASE-RELATED"/>
    <property type="match status" value="1"/>
</dbReference>
<keyword evidence="1" id="KW-0732">Signal</keyword>
<dbReference type="Proteomes" id="UP000193409">
    <property type="component" value="Unassembled WGS sequence"/>
</dbReference>
<dbReference type="GO" id="GO:0019875">
    <property type="term" value="F:6-aminohexanoate-dimer hydrolase activity"/>
    <property type="evidence" value="ECO:0007669"/>
    <property type="project" value="UniProtKB-EC"/>
</dbReference>
<gene>
    <name evidence="3" type="primary">nylB'_1</name>
    <name evidence="3" type="ORF">PSA7680_00966</name>
</gene>
<dbReference type="Gene3D" id="3.40.710.10">
    <property type="entry name" value="DD-peptidase/beta-lactamase superfamily"/>
    <property type="match status" value="1"/>
</dbReference>
<evidence type="ECO:0000259" key="2">
    <source>
        <dbReference type="Pfam" id="PF00144"/>
    </source>
</evidence>
<evidence type="ECO:0000313" key="4">
    <source>
        <dbReference type="Proteomes" id="UP000193409"/>
    </source>
</evidence>
<evidence type="ECO:0000313" key="3">
    <source>
        <dbReference type="EMBL" id="SLN23768.1"/>
    </source>
</evidence>
<organism evidence="3 4">
    <name type="scientific">Pseudoruegeria aquimaris</name>
    <dbReference type="NCBI Taxonomy" id="393663"/>
    <lineage>
        <taxon>Bacteria</taxon>
        <taxon>Pseudomonadati</taxon>
        <taxon>Pseudomonadota</taxon>
        <taxon>Alphaproteobacteria</taxon>
        <taxon>Rhodobacterales</taxon>
        <taxon>Roseobacteraceae</taxon>
        <taxon>Pseudoruegeria</taxon>
    </lineage>
</organism>
<feature type="signal peptide" evidence="1">
    <location>
        <begin position="1"/>
        <end position="21"/>
    </location>
</feature>
<dbReference type="AlphaFoldDB" id="A0A1Y5RVI3"/>
<protein>
    <submittedName>
        <fullName evidence="3">6-aminohexanoate-dimer hydrolase</fullName>
        <ecNumber evidence="3">3.5.1.46</ecNumber>
    </submittedName>
</protein>